<dbReference type="Pfam" id="PF18676">
    <property type="entry name" value="MBG_2"/>
    <property type="match status" value="1"/>
</dbReference>
<dbReference type="RefSeq" id="WP_130357067.1">
    <property type="nucleotide sequence ID" value="NZ_SGXC01000001.1"/>
</dbReference>
<dbReference type="InterPro" id="IPR012334">
    <property type="entry name" value="Pectin_lyas_fold"/>
</dbReference>
<comment type="caution">
    <text evidence="6">The sequence shown here is derived from an EMBL/GenBank/DDBJ whole genome shotgun (WGS) entry which is preliminary data.</text>
</comment>
<dbReference type="PANTHER" id="PTHR12338">
    <property type="entry name" value="AUTOTRANSPORTER"/>
    <property type="match status" value="1"/>
</dbReference>
<evidence type="ECO:0000313" key="6">
    <source>
        <dbReference type="EMBL" id="RZS85928.1"/>
    </source>
</evidence>
<dbReference type="EMBL" id="SGXC01000001">
    <property type="protein sequence ID" value="RZS85928.1"/>
    <property type="molecule type" value="Genomic_DNA"/>
</dbReference>
<comment type="subcellular location">
    <subcellularLocation>
        <location evidence="1">Secreted</location>
    </subcellularLocation>
</comment>
<feature type="domain" description="Filamentous haemagglutinin FhaB/tRNA nuclease CdiA-like TPS" evidence="5">
    <location>
        <begin position="38"/>
        <end position="153"/>
    </location>
</feature>
<organism evidence="6 7">
    <name type="scientific">Pigmentiphaga kullae</name>
    <dbReference type="NCBI Taxonomy" id="151784"/>
    <lineage>
        <taxon>Bacteria</taxon>
        <taxon>Pseudomonadati</taxon>
        <taxon>Pseudomonadota</taxon>
        <taxon>Betaproteobacteria</taxon>
        <taxon>Burkholderiales</taxon>
        <taxon>Alcaligenaceae</taxon>
        <taxon>Pigmentiphaga</taxon>
    </lineage>
</organism>
<reference evidence="6 7" key="1">
    <citation type="submission" date="2019-02" db="EMBL/GenBank/DDBJ databases">
        <title>Genomic Encyclopedia of Type Strains, Phase IV (KMG-IV): sequencing the most valuable type-strain genomes for metagenomic binning, comparative biology and taxonomic classification.</title>
        <authorList>
            <person name="Goeker M."/>
        </authorList>
    </citation>
    <scope>NUCLEOTIDE SEQUENCE [LARGE SCALE GENOMIC DNA]</scope>
    <source>
        <strain evidence="6 7">K24</strain>
    </source>
</reference>
<dbReference type="Gene3D" id="2.160.20.10">
    <property type="entry name" value="Single-stranded right-handed beta-helix, Pectin lyase-like"/>
    <property type="match status" value="2"/>
</dbReference>
<protein>
    <submittedName>
        <fullName evidence="6">Filamentous hemagglutinin family protein</fullName>
    </submittedName>
</protein>
<sequence length="2393" mass="231773">MSAASRSSRKARGPAFPAPEARWNPRPLALALALVGTSAGAQMPTGFNPVQGSVLAPVTSGNTMSIQQQSDRAIIEWGTFSIGAGNAVRFLQPGASSIALNRVLGGDLSRISGELSANGRIFLINPAGVLFGQGSKVETGGLVASTLNISNADFMAGRFRFERDDANNASVTNLGTLTAPGSTIALMAATVVNGGEGKIVADGGTVGLVSARQVTLDFQGDGLTTFRFAPDAGASMAAVSNESGAVLQANGGRVAVLADSTQVAQRVVNQQGTIRAQSLTARNGEIILGASGQADVTVGGTLDASGAAGTSGGTIRVEAGGIRTGSARLDASGDGGGGGIELEGRRAITMDASSSLHADALASGHGGTIDIDAPGLHAAGIMTANAAGNGAGGAVTTSGGVVEVGAAHVSAAGAGSGANGKWTIASQGDVTVGAAPAARPATEVSAADGDSRVSGGAVGEALGNRTDVTVAATGFALDGGRGQSGNVVFDGDASVVKTQGGTSTLRVDAMRNIDMGNGSRIESQAGALNVEFNADSSGKAAMRRLEGASDFAEESGGSIDLEGATIATRGGDLRLFGQSDVAGGKAIGGTSFVNGRAQTRRTGIFVGWSDVSLCADDACAAGGSLAAAGTGITTVDATSTRGVEGGEGVAFSGTGVAAGGDISITGRGGVAAAGVRIDGRREGGTQHPMSAGGDITIVGTAADATLANNLPVDTAEAGVAIRNTTLSAGGDVTIDGKGSNLDALTRSPDIFGVLGYDIIEAIDGVHMLDTRVLAGPRRDILITGAAGGDGLIIDSGSGSTYSAIAARGVRIEKSVEALEAPGGTAPDIATDGGRIRIAGRDSDIWLAGEPTKVGATLQVDAGSADGRGGSVEVTGRNVGVLGATALLADGATGGGEVTVQAEAVAAVDDFARVQANSTGANGDGGKLLLTGQDGLRVHGSLQARGTGAGNGGRIETSGGGVDASGVRINAGTGTGAAGNWIVDPYDVRIVHGVGPGAPVDSPFEAVADTTIQDSSINTALDAGTSVRIGTGAGSGTGGDITIASGVDIRRTTGAAPLEFALDAYRGIQGDSFSIVSEAGALDLAFNSNASGTLSGDQSIAFQNATLTTNGGSVSLYGQSDPVAGSASSNRGPAIRLVDSFIDTRVGQSDAGAGGNVVLRGAGDGVTSVDIQGGRIDAATGSVTVRGVSSNYGEGVQITSGGSDDASITTTAGNISIVGIGGSDSSAGAEGVRLEGAHVQSASGDVDVRGLAQGAGTTAAGVILEGSSLVAQAGRVRVAGQSEGSGLGIDLQGGSSSLSSHAIDGQQGVVLRADNDGSADAIALEASVRSGVSINLRPGGVDAAGNATDHAATRISVGGAGGNGFSLSDADMGNLDAPNLIIGSNTHAADISVDGAVATAGNLTLQNEGGGAIAMGGGVTAATLALLAGGNVTQSPTAAIAANALTARSATGDVVLTHPGNAVATVSGGAAGDFRYVDADGITIGSVSALGMDAATNAVQNRTQDGISADRAIVQARSGNVTTNAAITAPTAITLQADAGAIQLNRTLDSGSVALLASGAIGQQAGAAITAGTLVARSTGAGVTLTDAGNRAGILAGGAATDFRYADADGLTLGNASVVGHDAAGNVQTVAVSGVSAGTAQIAARKGDLDVAAAVSAADLLSLQADTGAIGVGAAVQGRTVALLASGDITQAATGAIAGDALLARSTAGDVLLAAGNNDVRTLAASAAGDLRYRGSGDLAVATVTAGALDAVGAPQAVAASGLTATDAIVQATTGNLSVQAASNASNGLTLQADAGSVQVGQSLQAGTVALLARGDIGQQAGAGITADTLAVWSTAGAVTLTAAGNDAGVFAGSAATELRYADANALTVGEAIVATQDAAGGLSSSTVAGAQAGTVRLAARTGNLTVASGVTATDAASLQADAGAVAVNAAVRARTVALLATGDVTESTSGGIAADALLARSTGGDVLLENGGNDVRALAGSAAGSLGYRGAGDLAVTAVAASMLDAAGAPQAASASGVTAQDASVRVTSGNLSIAAASAAAGGLSLQADTGNVALGQSVQAATVALLAGGDIGQSASGTITADGLAARSTGGSVGLDQASNRVGTVAGGARDAFAYTDADALRIGEVTLPTLGSGEGVLAGAERGIAAASSVVRTQSGDLTLDADVTGGTADLVAAARFQNPDGARIDTSGRWRVWADTWEGETRGGMAGSGTLPNLYGRAYGASIADADNHFIYRQQPTVTVTLDSAARPAGIGNPALGYTLDGLILGDTGAGISGTAGSAANASSPAGTYAVTAATPFVSAEGYLINVVPGVLTVNSYTLPSVDLQREIPTTYLYDRNLAPVAMCFATGPIAGDRVEQAGDVLAREWSRVRTRPNLSNCVSTDRRNACSDF</sequence>
<evidence type="ECO:0000256" key="1">
    <source>
        <dbReference type="ARBA" id="ARBA00004613"/>
    </source>
</evidence>
<dbReference type="SUPFAM" id="SSF51126">
    <property type="entry name" value="Pectin lyase-like"/>
    <property type="match status" value="1"/>
</dbReference>
<keyword evidence="7" id="KW-1185">Reference proteome</keyword>
<dbReference type="InterPro" id="IPR050909">
    <property type="entry name" value="Bact_Autotransporter_VF"/>
</dbReference>
<evidence type="ECO:0000256" key="3">
    <source>
        <dbReference type="ARBA" id="ARBA00022729"/>
    </source>
</evidence>
<keyword evidence="2" id="KW-0964">Secreted</keyword>
<evidence type="ECO:0000256" key="4">
    <source>
        <dbReference type="SAM" id="MobiDB-lite"/>
    </source>
</evidence>
<dbReference type="InterPro" id="IPR008638">
    <property type="entry name" value="FhaB/CdiA-like_TPS"/>
</dbReference>
<dbReference type="InterPro" id="IPR041286">
    <property type="entry name" value="MBG_2"/>
</dbReference>
<keyword evidence="3" id="KW-0732">Signal</keyword>
<dbReference type="InterPro" id="IPR011050">
    <property type="entry name" value="Pectin_lyase_fold/virulence"/>
</dbReference>
<feature type="region of interest" description="Disordered" evidence="4">
    <location>
        <begin position="1"/>
        <end position="20"/>
    </location>
</feature>
<dbReference type="OrthoDB" id="8672993at2"/>
<evidence type="ECO:0000259" key="5">
    <source>
        <dbReference type="SMART" id="SM00912"/>
    </source>
</evidence>
<accession>A0A4Q7NLV7</accession>
<gene>
    <name evidence="6" type="ORF">EV675_1958</name>
</gene>
<evidence type="ECO:0000256" key="2">
    <source>
        <dbReference type="ARBA" id="ARBA00022525"/>
    </source>
</evidence>
<proteinExistence type="predicted"/>
<name>A0A4Q7NLV7_9BURK</name>
<dbReference type="PANTHER" id="PTHR12338:SF8">
    <property type="entry name" value="HEME_HEMOPEXIN-BINDING PROTEIN"/>
    <property type="match status" value="1"/>
</dbReference>
<dbReference type="SMART" id="SM00912">
    <property type="entry name" value="Haemagg_act"/>
    <property type="match status" value="1"/>
</dbReference>
<evidence type="ECO:0000313" key="7">
    <source>
        <dbReference type="Proteomes" id="UP000292445"/>
    </source>
</evidence>
<dbReference type="Pfam" id="PF05860">
    <property type="entry name" value="TPS"/>
    <property type="match status" value="1"/>
</dbReference>
<dbReference type="GO" id="GO:0005576">
    <property type="term" value="C:extracellular region"/>
    <property type="evidence" value="ECO:0007669"/>
    <property type="project" value="UniProtKB-SubCell"/>
</dbReference>
<dbReference type="NCBIfam" id="TIGR01901">
    <property type="entry name" value="adhes_NPXG"/>
    <property type="match status" value="1"/>
</dbReference>
<dbReference type="Proteomes" id="UP000292445">
    <property type="component" value="Unassembled WGS sequence"/>
</dbReference>